<dbReference type="InterPro" id="IPR036291">
    <property type="entry name" value="NAD(P)-bd_dom_sf"/>
</dbReference>
<evidence type="ECO:0000256" key="3">
    <source>
        <dbReference type="ARBA" id="ARBA00023002"/>
    </source>
</evidence>
<gene>
    <name evidence="5" type="ORF">Z517_06319</name>
</gene>
<dbReference type="GeneID" id="25305809"/>
<dbReference type="PANTHER" id="PTHR47706:SF9">
    <property type="entry name" value="NMRA-LIKE DOMAIN-CONTAINING PROTEIN-RELATED"/>
    <property type="match status" value="1"/>
</dbReference>
<evidence type="ECO:0000256" key="1">
    <source>
        <dbReference type="ARBA" id="ARBA00005725"/>
    </source>
</evidence>
<comment type="similarity">
    <text evidence="1">Belongs to the NmrA-type oxidoreductase family. Isoflavone reductase subfamily.</text>
</comment>
<proteinExistence type="inferred from homology"/>
<organism evidence="5 6">
    <name type="scientific">Fonsecaea pedrosoi CBS 271.37</name>
    <dbReference type="NCBI Taxonomy" id="1442368"/>
    <lineage>
        <taxon>Eukaryota</taxon>
        <taxon>Fungi</taxon>
        <taxon>Dikarya</taxon>
        <taxon>Ascomycota</taxon>
        <taxon>Pezizomycotina</taxon>
        <taxon>Eurotiomycetes</taxon>
        <taxon>Chaetothyriomycetidae</taxon>
        <taxon>Chaetothyriales</taxon>
        <taxon>Herpotrichiellaceae</taxon>
        <taxon>Fonsecaea</taxon>
    </lineage>
</organism>
<dbReference type="InterPro" id="IPR051609">
    <property type="entry name" value="NmrA/Isoflavone_reductase-like"/>
</dbReference>
<dbReference type="PANTHER" id="PTHR47706">
    <property type="entry name" value="NMRA-LIKE FAMILY PROTEIN"/>
    <property type="match status" value="1"/>
</dbReference>
<dbReference type="HOGENOM" id="CLU_044876_3_0_1"/>
<reference evidence="5 6" key="1">
    <citation type="submission" date="2015-01" db="EMBL/GenBank/DDBJ databases">
        <title>The Genome Sequence of Fonsecaea pedrosoi CBS 271.37.</title>
        <authorList>
            <consortium name="The Broad Institute Genomics Platform"/>
            <person name="Cuomo C."/>
            <person name="de Hoog S."/>
            <person name="Gorbushina A."/>
            <person name="Stielow B."/>
            <person name="Teixiera M."/>
            <person name="Abouelleil A."/>
            <person name="Chapman S.B."/>
            <person name="Priest M."/>
            <person name="Young S.K."/>
            <person name="Wortman J."/>
            <person name="Nusbaum C."/>
            <person name="Birren B."/>
        </authorList>
    </citation>
    <scope>NUCLEOTIDE SEQUENCE [LARGE SCALE GENOMIC DNA]</scope>
    <source>
        <strain evidence="5 6">CBS 271.37</strain>
    </source>
</reference>
<evidence type="ECO:0000259" key="4">
    <source>
        <dbReference type="Pfam" id="PF13460"/>
    </source>
</evidence>
<dbReference type="SUPFAM" id="SSF51735">
    <property type="entry name" value="NAD(P)-binding Rossmann-fold domains"/>
    <property type="match status" value="1"/>
</dbReference>
<sequence length="309" mass="33985">MSDPIKKVVVLGATGNVGRPITTALAEAGYTVTAASRTPGQKFPDSTKNITSAVVDYTSPEALTALFTGQDAVVEAIPPNALHMQGTIVDACLAAGTVRHIITPDFACDTFNENITELALYVPKVEAQRVLEGKLKGSKVNWSAIITGGWYDWAIPLGYYWINPRTNTLVVYGSGNQRNSMCRVSTAAQAVCDVLRDPEKHANRPVYVADHTVSMNELIPILEEIKPGWQIERVDLDEFFATAKRLWDEDTDKGVEVRLLTPAYNMLGTYGIFEETNRYNADFGHLIEPGSGYQKTLEDLKEELKTLVT</sequence>
<dbReference type="Pfam" id="PF13460">
    <property type="entry name" value="NAD_binding_10"/>
    <property type="match status" value="1"/>
</dbReference>
<dbReference type="AlphaFoldDB" id="A0A0D2GMD5"/>
<evidence type="ECO:0000313" key="5">
    <source>
        <dbReference type="EMBL" id="KIW79705.1"/>
    </source>
</evidence>
<keyword evidence="3" id="KW-0560">Oxidoreductase</keyword>
<accession>A0A0D2GMD5</accession>
<dbReference type="Proteomes" id="UP000053029">
    <property type="component" value="Unassembled WGS sequence"/>
</dbReference>
<evidence type="ECO:0000313" key="6">
    <source>
        <dbReference type="Proteomes" id="UP000053029"/>
    </source>
</evidence>
<dbReference type="InterPro" id="IPR016040">
    <property type="entry name" value="NAD(P)-bd_dom"/>
</dbReference>
<dbReference type="OrthoDB" id="9974981at2759"/>
<dbReference type="RefSeq" id="XP_013283513.1">
    <property type="nucleotide sequence ID" value="XM_013428059.1"/>
</dbReference>
<name>A0A0D2GMD5_9EURO</name>
<keyword evidence="2" id="KW-0521">NADP</keyword>
<keyword evidence="6" id="KW-1185">Reference proteome</keyword>
<dbReference type="VEuPathDB" id="FungiDB:Z517_06319"/>
<protein>
    <recommendedName>
        <fullName evidence="4">NAD(P)-binding domain-containing protein</fullName>
    </recommendedName>
</protein>
<evidence type="ECO:0000256" key="2">
    <source>
        <dbReference type="ARBA" id="ARBA00022857"/>
    </source>
</evidence>
<dbReference type="EMBL" id="KN846972">
    <property type="protein sequence ID" value="KIW79705.1"/>
    <property type="molecule type" value="Genomic_DNA"/>
</dbReference>
<feature type="domain" description="NAD(P)-binding" evidence="4">
    <location>
        <begin position="12"/>
        <end position="154"/>
    </location>
</feature>
<dbReference type="Gene3D" id="3.40.50.720">
    <property type="entry name" value="NAD(P)-binding Rossmann-like Domain"/>
    <property type="match status" value="1"/>
</dbReference>
<dbReference type="GO" id="GO:0016491">
    <property type="term" value="F:oxidoreductase activity"/>
    <property type="evidence" value="ECO:0007669"/>
    <property type="project" value="UniProtKB-KW"/>
</dbReference>